<dbReference type="Pfam" id="PF04079">
    <property type="entry name" value="SMC_ScpB"/>
    <property type="match status" value="1"/>
</dbReference>
<dbReference type="GO" id="GO:0051304">
    <property type="term" value="P:chromosome separation"/>
    <property type="evidence" value="ECO:0007669"/>
    <property type="project" value="InterPro"/>
</dbReference>
<proteinExistence type="predicted"/>
<evidence type="ECO:0000256" key="1">
    <source>
        <dbReference type="ARBA" id="ARBA00022490"/>
    </source>
</evidence>
<protein>
    <submittedName>
        <fullName evidence="5">Segregation and condensation protein B</fullName>
    </submittedName>
</protein>
<dbReference type="InterPro" id="IPR005234">
    <property type="entry name" value="ScpB_csome_segregation"/>
</dbReference>
<dbReference type="InterPro" id="IPR036388">
    <property type="entry name" value="WH-like_DNA-bd_sf"/>
</dbReference>
<dbReference type="NCBIfam" id="TIGR00281">
    <property type="entry name" value="SMC-Scp complex subunit ScpB"/>
    <property type="match status" value="1"/>
</dbReference>
<evidence type="ECO:0000313" key="5">
    <source>
        <dbReference type="EMBL" id="PWJ54684.1"/>
    </source>
</evidence>
<evidence type="ECO:0000256" key="2">
    <source>
        <dbReference type="ARBA" id="ARBA00022618"/>
    </source>
</evidence>
<dbReference type="InterPro" id="IPR036390">
    <property type="entry name" value="WH_DNA-bd_sf"/>
</dbReference>
<name>A0A316ACR6_9ACTN</name>
<dbReference type="Gene3D" id="1.10.10.10">
    <property type="entry name" value="Winged helix-like DNA-binding domain superfamily/Winged helix DNA-binding domain"/>
    <property type="match status" value="2"/>
</dbReference>
<dbReference type="PANTHER" id="PTHR34298:SF2">
    <property type="entry name" value="SEGREGATION AND CONDENSATION PROTEIN B"/>
    <property type="match status" value="1"/>
</dbReference>
<organism evidence="5 6">
    <name type="scientific">Quadrisphaera granulorum</name>
    <dbReference type="NCBI Taxonomy" id="317664"/>
    <lineage>
        <taxon>Bacteria</taxon>
        <taxon>Bacillati</taxon>
        <taxon>Actinomycetota</taxon>
        <taxon>Actinomycetes</taxon>
        <taxon>Kineosporiales</taxon>
        <taxon>Kineosporiaceae</taxon>
        <taxon>Quadrisphaera</taxon>
    </lineage>
</organism>
<sequence>MVVDAPVSVDDLAEGLEVPADAVRGALEALASSYRAEQRGFELRAAAGGWRIWSHPDAAPLVARFTGEAASARLSKAALETLAIIAYTQPVTRARVAAVRGVDVDSVVRTLLTRGLVTEAGREGPGGGILYRTTTAFLEKIGVDSLEDLPPLAPHLPDDTEIDALLDALDDGP</sequence>
<dbReference type="PANTHER" id="PTHR34298">
    <property type="entry name" value="SEGREGATION AND CONDENSATION PROTEIN B"/>
    <property type="match status" value="1"/>
</dbReference>
<keyword evidence="2" id="KW-0132">Cell division</keyword>
<reference evidence="5 6" key="1">
    <citation type="submission" date="2018-03" db="EMBL/GenBank/DDBJ databases">
        <title>Genomic Encyclopedia of Archaeal and Bacterial Type Strains, Phase II (KMG-II): from individual species to whole genera.</title>
        <authorList>
            <person name="Goeker M."/>
        </authorList>
    </citation>
    <scope>NUCLEOTIDE SEQUENCE [LARGE SCALE GENOMIC DNA]</scope>
    <source>
        <strain evidence="5 6">DSM 44889</strain>
    </source>
</reference>
<dbReference type="GO" id="GO:0051301">
    <property type="term" value="P:cell division"/>
    <property type="evidence" value="ECO:0007669"/>
    <property type="project" value="UniProtKB-KW"/>
</dbReference>
<keyword evidence="3" id="KW-0159">Chromosome partition</keyword>
<comment type="caution">
    <text evidence="5">The sequence shown here is derived from an EMBL/GenBank/DDBJ whole genome shotgun (WGS) entry which is preliminary data.</text>
</comment>
<keyword evidence="1" id="KW-0963">Cytoplasm</keyword>
<dbReference type="SUPFAM" id="SSF46785">
    <property type="entry name" value="Winged helix' DNA-binding domain"/>
    <property type="match status" value="2"/>
</dbReference>
<keyword evidence="4" id="KW-0131">Cell cycle</keyword>
<dbReference type="PIRSF" id="PIRSF019345">
    <property type="entry name" value="ScpB"/>
    <property type="match status" value="1"/>
</dbReference>
<evidence type="ECO:0000256" key="4">
    <source>
        <dbReference type="ARBA" id="ARBA00023306"/>
    </source>
</evidence>
<dbReference type="Proteomes" id="UP000245469">
    <property type="component" value="Unassembled WGS sequence"/>
</dbReference>
<keyword evidence="6" id="KW-1185">Reference proteome</keyword>
<evidence type="ECO:0000313" key="6">
    <source>
        <dbReference type="Proteomes" id="UP000245469"/>
    </source>
</evidence>
<dbReference type="AlphaFoldDB" id="A0A316ACR6"/>
<dbReference type="EMBL" id="QGDQ01000006">
    <property type="protein sequence ID" value="PWJ54684.1"/>
    <property type="molecule type" value="Genomic_DNA"/>
</dbReference>
<gene>
    <name evidence="5" type="ORF">BXY45_106127</name>
</gene>
<evidence type="ECO:0000256" key="3">
    <source>
        <dbReference type="ARBA" id="ARBA00022829"/>
    </source>
</evidence>
<accession>A0A316ACR6</accession>